<dbReference type="InterPro" id="IPR020234">
    <property type="entry name" value="Mite_allergen_group-7"/>
</dbReference>
<evidence type="ECO:0008006" key="4">
    <source>
        <dbReference type="Google" id="ProtNLM"/>
    </source>
</evidence>
<comment type="caution">
    <text evidence="2">The sequence shown here is derived from an EMBL/GenBank/DDBJ whole genome shotgun (WGS) entry which is preliminary data.</text>
</comment>
<feature type="transmembrane region" description="Helical" evidence="1">
    <location>
        <begin position="6"/>
        <end position="27"/>
    </location>
</feature>
<evidence type="ECO:0000313" key="3">
    <source>
        <dbReference type="Proteomes" id="UP000310200"/>
    </source>
</evidence>
<gene>
    <name evidence="2" type="ORF">DBV15_02426</name>
</gene>
<keyword evidence="1" id="KW-1133">Transmembrane helix</keyword>
<dbReference type="EMBL" id="QBLH01000808">
    <property type="protein sequence ID" value="TGZ54180.1"/>
    <property type="molecule type" value="Genomic_DNA"/>
</dbReference>
<accession>A0A4S2KW36</accession>
<name>A0A4S2KW36_9HYME</name>
<evidence type="ECO:0000313" key="2">
    <source>
        <dbReference type="EMBL" id="TGZ54180.1"/>
    </source>
</evidence>
<protein>
    <recommendedName>
        <fullName evidence="4">Circadian clock-controlled protein</fullName>
    </recommendedName>
</protein>
<evidence type="ECO:0000256" key="1">
    <source>
        <dbReference type="SAM" id="Phobius"/>
    </source>
</evidence>
<organism evidence="2 3">
    <name type="scientific">Temnothorax longispinosus</name>
    <dbReference type="NCBI Taxonomy" id="300112"/>
    <lineage>
        <taxon>Eukaryota</taxon>
        <taxon>Metazoa</taxon>
        <taxon>Ecdysozoa</taxon>
        <taxon>Arthropoda</taxon>
        <taxon>Hexapoda</taxon>
        <taxon>Insecta</taxon>
        <taxon>Pterygota</taxon>
        <taxon>Neoptera</taxon>
        <taxon>Endopterygota</taxon>
        <taxon>Hymenoptera</taxon>
        <taxon>Apocrita</taxon>
        <taxon>Aculeata</taxon>
        <taxon>Formicoidea</taxon>
        <taxon>Formicidae</taxon>
        <taxon>Myrmicinae</taxon>
        <taxon>Temnothorax</taxon>
    </lineage>
</organism>
<dbReference type="AlphaFoldDB" id="A0A4S2KW36"/>
<dbReference type="InterPro" id="IPR038602">
    <property type="entry name" value="Mite_allergen_7_sf"/>
</dbReference>
<dbReference type="Proteomes" id="UP000310200">
    <property type="component" value="Unassembled WGS sequence"/>
</dbReference>
<keyword evidence="3" id="KW-1185">Reference proteome</keyword>
<reference evidence="2 3" key="1">
    <citation type="journal article" date="2019" name="Philos. Trans. R. Soc. Lond., B, Biol. Sci.">
        <title>Ant behaviour and brain gene expression of defending hosts depend on the ecological success of the intruding social parasite.</title>
        <authorList>
            <person name="Kaur R."/>
            <person name="Stoldt M."/>
            <person name="Jongepier E."/>
            <person name="Feldmeyer B."/>
            <person name="Menzel F."/>
            <person name="Bornberg-Bauer E."/>
            <person name="Foitzik S."/>
        </authorList>
    </citation>
    <scope>NUCLEOTIDE SEQUENCE [LARGE SCALE GENOMIC DNA]</scope>
    <source>
        <tissue evidence="2">Whole body</tissue>
    </source>
</reference>
<keyword evidence="1" id="KW-0812">Transmembrane</keyword>
<proteinExistence type="predicted"/>
<dbReference type="Pfam" id="PF16984">
    <property type="entry name" value="Grp7_allergen"/>
    <property type="match status" value="1"/>
</dbReference>
<dbReference type="Gene3D" id="3.15.10.50">
    <property type="match status" value="1"/>
</dbReference>
<keyword evidence="1" id="KW-0472">Membrane</keyword>
<sequence length="265" mass="30031">MVIEIWHSLVTIAMKFVYVILVFISLASAELEILNIIDNVNSGTNINDVVDEFIPQISQFIVNNNLDPLNLPQTKTKLWMDLSDTTISNQVEPMIYKADLILHSGTLKRLSDLKRYGNATLSYKAEDVKLNVGFEFKVLQGSYSFTVNLVFFNLKGRILASSANVRAKTVVRFNSINQTLSLDKFELQVPGKIKVIIENKNGLVDWVNTFIVNVITPFFKNTIVNFVQEEATNAIQTYFNEINKSLKASWLLSKITNMESVLNKN</sequence>